<dbReference type="InterPro" id="IPR012461">
    <property type="entry name" value="SACK1"/>
</dbReference>
<protein>
    <submittedName>
        <fullName evidence="6">Protein FAM83D-B</fullName>
    </submittedName>
</protein>
<evidence type="ECO:0000256" key="3">
    <source>
        <dbReference type="ARBA" id="ARBA00022490"/>
    </source>
</evidence>
<evidence type="ECO:0000313" key="6">
    <source>
        <dbReference type="EMBL" id="KYO42199.1"/>
    </source>
</evidence>
<keyword evidence="3" id="KW-0963">Cytoplasm</keyword>
<dbReference type="GO" id="GO:0007165">
    <property type="term" value="P:signal transduction"/>
    <property type="evidence" value="ECO:0007669"/>
    <property type="project" value="TreeGrafter"/>
</dbReference>
<name>A0A151P037_ALLMI</name>
<gene>
    <name evidence="6" type="primary">FAM83DL</name>
    <name evidence="6" type="ORF">Y1Q_0002819</name>
</gene>
<dbReference type="GO" id="GO:1902480">
    <property type="term" value="P:protein localization to mitotic spindle"/>
    <property type="evidence" value="ECO:0007669"/>
    <property type="project" value="TreeGrafter"/>
</dbReference>
<evidence type="ECO:0000256" key="2">
    <source>
        <dbReference type="ARBA" id="ARBA00006937"/>
    </source>
</evidence>
<feature type="region of interest" description="Disordered" evidence="4">
    <location>
        <begin position="60"/>
        <end position="83"/>
    </location>
</feature>
<evidence type="ECO:0000259" key="5">
    <source>
        <dbReference type="Pfam" id="PF07894"/>
    </source>
</evidence>
<proteinExistence type="inferred from homology"/>
<dbReference type="AlphaFoldDB" id="A0A151P037"/>
<dbReference type="GO" id="GO:1902808">
    <property type="term" value="P:positive regulation of cell cycle G1/S phase transition"/>
    <property type="evidence" value="ECO:0007669"/>
    <property type="project" value="TreeGrafter"/>
</dbReference>
<organism evidence="6 7">
    <name type="scientific">Alligator mississippiensis</name>
    <name type="common">American alligator</name>
    <dbReference type="NCBI Taxonomy" id="8496"/>
    <lineage>
        <taxon>Eukaryota</taxon>
        <taxon>Metazoa</taxon>
        <taxon>Chordata</taxon>
        <taxon>Craniata</taxon>
        <taxon>Vertebrata</taxon>
        <taxon>Euteleostomi</taxon>
        <taxon>Archelosauria</taxon>
        <taxon>Archosauria</taxon>
        <taxon>Crocodylia</taxon>
        <taxon>Alligatoridae</taxon>
        <taxon>Alligatorinae</taxon>
        <taxon>Alligator</taxon>
    </lineage>
</organism>
<dbReference type="PANTHER" id="PTHR16181:SF29">
    <property type="entry name" value="PROTEIN FAM83A-RELATED"/>
    <property type="match status" value="1"/>
</dbReference>
<dbReference type="Gene3D" id="3.30.870.10">
    <property type="entry name" value="Endonuclease Chain A"/>
    <property type="match status" value="1"/>
</dbReference>
<dbReference type="GO" id="GO:0005829">
    <property type="term" value="C:cytosol"/>
    <property type="evidence" value="ECO:0007669"/>
    <property type="project" value="TreeGrafter"/>
</dbReference>
<dbReference type="GO" id="GO:0070372">
    <property type="term" value="P:regulation of ERK1 and ERK2 cascade"/>
    <property type="evidence" value="ECO:0007669"/>
    <property type="project" value="TreeGrafter"/>
</dbReference>
<evidence type="ECO:0000256" key="1">
    <source>
        <dbReference type="ARBA" id="ARBA00004496"/>
    </source>
</evidence>
<dbReference type="GO" id="GO:0032006">
    <property type="term" value="P:regulation of TOR signaling"/>
    <property type="evidence" value="ECO:0007669"/>
    <property type="project" value="TreeGrafter"/>
</dbReference>
<sequence>MATGSQCADEAAGAAGLYSEAQRLALEELVAGGRDAFRAFLRRERVAEFLSEPELQALLEAAVPPRQEPEEPGPGPGERSLDCSSLTYFPERSDAEPPALELGWPGFASGSFRGLPRVEAHFQPGYGAELYGCKEAVRREIRSAREVIALVMDSFTDMDIFKDLQEACSKRHVKVYILLDQASFPHFLKMCSNLGVNIEEQKLMRVRNINGNTYYTRSGAKIVGKVHEKFMLVDGIRVTTGSYSFTWTDGKLNSSNIIILSGPAVEHFDLEFQILYAESKPINPWLCSCSQEREMANQLIRPWISKT</sequence>
<dbReference type="GO" id="GO:0097431">
    <property type="term" value="C:mitotic spindle pole"/>
    <property type="evidence" value="ECO:0007669"/>
    <property type="project" value="TreeGrafter"/>
</dbReference>
<accession>A0A151P037</accession>
<evidence type="ECO:0000313" key="7">
    <source>
        <dbReference type="Proteomes" id="UP000050525"/>
    </source>
</evidence>
<dbReference type="Proteomes" id="UP000050525">
    <property type="component" value="Unassembled WGS sequence"/>
</dbReference>
<dbReference type="EMBL" id="AKHW03001485">
    <property type="protein sequence ID" value="KYO42199.1"/>
    <property type="molecule type" value="Genomic_DNA"/>
</dbReference>
<reference evidence="6 7" key="1">
    <citation type="journal article" date="2012" name="Genome Biol.">
        <title>Sequencing three crocodilian genomes to illuminate the evolution of archosaurs and amniotes.</title>
        <authorList>
            <person name="St John J.A."/>
            <person name="Braun E.L."/>
            <person name="Isberg S.R."/>
            <person name="Miles L.G."/>
            <person name="Chong A.Y."/>
            <person name="Gongora J."/>
            <person name="Dalzell P."/>
            <person name="Moran C."/>
            <person name="Bed'hom B."/>
            <person name="Abzhanov A."/>
            <person name="Burgess S.C."/>
            <person name="Cooksey A.M."/>
            <person name="Castoe T.A."/>
            <person name="Crawford N.G."/>
            <person name="Densmore L.D."/>
            <person name="Drew J.C."/>
            <person name="Edwards S.V."/>
            <person name="Faircloth B.C."/>
            <person name="Fujita M.K."/>
            <person name="Greenwold M.J."/>
            <person name="Hoffmann F.G."/>
            <person name="Howard J.M."/>
            <person name="Iguchi T."/>
            <person name="Janes D.E."/>
            <person name="Khan S.Y."/>
            <person name="Kohno S."/>
            <person name="de Koning A.J."/>
            <person name="Lance S.L."/>
            <person name="McCarthy F.M."/>
            <person name="McCormack J.E."/>
            <person name="Merchant M.E."/>
            <person name="Peterson D.G."/>
            <person name="Pollock D.D."/>
            <person name="Pourmand N."/>
            <person name="Raney B.J."/>
            <person name="Roessler K.A."/>
            <person name="Sanford J.R."/>
            <person name="Sawyer R.H."/>
            <person name="Schmidt C.J."/>
            <person name="Triplett E.W."/>
            <person name="Tuberville T.D."/>
            <person name="Venegas-Anaya M."/>
            <person name="Howard J.T."/>
            <person name="Jarvis E.D."/>
            <person name="Guillette L.J.Jr."/>
            <person name="Glenn T.C."/>
            <person name="Green R.E."/>
            <person name="Ray D.A."/>
        </authorList>
    </citation>
    <scope>NUCLEOTIDE SEQUENCE [LARGE SCALE GENOMIC DNA]</scope>
    <source>
        <strain evidence="6">KSC_2009_1</strain>
    </source>
</reference>
<dbReference type="InterPro" id="IPR050944">
    <property type="entry name" value="FAM83"/>
</dbReference>
<keyword evidence="7" id="KW-1185">Reference proteome</keyword>
<dbReference type="GO" id="GO:0019901">
    <property type="term" value="F:protein kinase binding"/>
    <property type="evidence" value="ECO:0007669"/>
    <property type="project" value="TreeGrafter"/>
</dbReference>
<dbReference type="OrthoDB" id="9882762at2759"/>
<evidence type="ECO:0000256" key="4">
    <source>
        <dbReference type="SAM" id="MobiDB-lite"/>
    </source>
</evidence>
<dbReference type="Pfam" id="PF07894">
    <property type="entry name" value="SACK1"/>
    <property type="match status" value="1"/>
</dbReference>
<comment type="subcellular location">
    <subcellularLocation>
        <location evidence="1">Cytoplasm</location>
    </subcellularLocation>
</comment>
<dbReference type="FunFam" id="3.30.870.10:FF:000004">
    <property type="entry name" value="protein FAM83H isoform X2"/>
    <property type="match status" value="1"/>
</dbReference>
<dbReference type="GeneID" id="109282487"/>
<dbReference type="STRING" id="8496.A0A151P037"/>
<comment type="caution">
    <text evidence="6">The sequence shown here is derived from an EMBL/GenBank/DDBJ whole genome shotgun (WGS) entry which is preliminary data.</text>
</comment>
<dbReference type="PANTHER" id="PTHR16181">
    <property type="entry name" value="PROTEIN FAM83A-RELATED"/>
    <property type="match status" value="1"/>
</dbReference>
<dbReference type="KEGG" id="amj:109282487"/>
<dbReference type="SUPFAM" id="SSF56024">
    <property type="entry name" value="Phospholipase D/nuclease"/>
    <property type="match status" value="1"/>
</dbReference>
<feature type="domain" description="Scaffolding anchor of CK1" evidence="5">
    <location>
        <begin position="16"/>
        <end position="281"/>
    </location>
</feature>
<comment type="similarity">
    <text evidence="2">Belongs to the FAM83 family.</text>
</comment>